<sequence length="101" mass="11617">MITTTNENSDESQQVHTHIYKYINIYIYIYIRENNVAINPPKHKGMTTVKRGEPPQPQSLSAVVIVNRLPSLHLCFIPSFLFTFFFLFRLSLSSSLFALAP</sequence>
<feature type="transmembrane region" description="Helical" evidence="1">
    <location>
        <begin position="76"/>
        <end position="100"/>
    </location>
</feature>
<name>C9ZKK8_TRYB9</name>
<keyword evidence="1" id="KW-0812">Transmembrane</keyword>
<dbReference type="GeneID" id="23859100"/>
<dbReference type="EMBL" id="FN554966">
    <property type="protein sequence ID" value="CBH09974.1"/>
    <property type="molecule type" value="Genomic_DNA"/>
</dbReference>
<dbReference type="Proteomes" id="UP000002316">
    <property type="component" value="Chromosome 3"/>
</dbReference>
<evidence type="ECO:0000313" key="2">
    <source>
        <dbReference type="EMBL" id="CBH09974.1"/>
    </source>
</evidence>
<dbReference type="AlphaFoldDB" id="C9ZKK8"/>
<evidence type="ECO:0000313" key="3">
    <source>
        <dbReference type="Proteomes" id="UP000002316"/>
    </source>
</evidence>
<gene>
    <name evidence="2" type="ORF">TbgDal_III3120</name>
</gene>
<accession>C9ZKK8</accession>
<protein>
    <submittedName>
        <fullName evidence="2">Uncharacterized protein</fullName>
    </submittedName>
</protein>
<reference evidence="3" key="1">
    <citation type="journal article" date="2010" name="PLoS Negl. Trop. Dis.">
        <title>The genome sequence of Trypanosoma brucei gambiense, causative agent of chronic human african trypanosomiasis.</title>
        <authorList>
            <person name="Jackson A.P."/>
            <person name="Sanders M."/>
            <person name="Berry A."/>
            <person name="McQuillan J."/>
            <person name="Aslett M.A."/>
            <person name="Quail M.A."/>
            <person name="Chukualim B."/>
            <person name="Capewell P."/>
            <person name="MacLeod A."/>
            <person name="Melville S.E."/>
            <person name="Gibson W."/>
            <person name="Barry J.D."/>
            <person name="Berriman M."/>
            <person name="Hertz-Fowler C."/>
        </authorList>
    </citation>
    <scope>NUCLEOTIDE SEQUENCE [LARGE SCALE GENOMIC DNA]</scope>
    <source>
        <strain evidence="3">MHOM/CI/86/DAL972</strain>
    </source>
</reference>
<keyword evidence="1" id="KW-1133">Transmembrane helix</keyword>
<dbReference type="RefSeq" id="XP_011772265.1">
    <property type="nucleotide sequence ID" value="XM_011773963.1"/>
</dbReference>
<evidence type="ECO:0000256" key="1">
    <source>
        <dbReference type="SAM" id="Phobius"/>
    </source>
</evidence>
<proteinExistence type="predicted"/>
<organism evidence="2 3">
    <name type="scientific">Trypanosoma brucei gambiense (strain MHOM/CI/86/DAL972)</name>
    <dbReference type="NCBI Taxonomy" id="679716"/>
    <lineage>
        <taxon>Eukaryota</taxon>
        <taxon>Discoba</taxon>
        <taxon>Euglenozoa</taxon>
        <taxon>Kinetoplastea</taxon>
        <taxon>Metakinetoplastina</taxon>
        <taxon>Trypanosomatida</taxon>
        <taxon>Trypanosomatidae</taxon>
        <taxon>Trypanosoma</taxon>
    </lineage>
</organism>
<dbReference type="KEGG" id="tbg:TbgDal_III3120"/>
<keyword evidence="1" id="KW-0472">Membrane</keyword>